<comment type="caution">
    <text evidence="1">The sequence shown here is derived from an EMBL/GenBank/DDBJ whole genome shotgun (WGS) entry which is preliminary data.</text>
</comment>
<organism evidence="1 2">
    <name type="scientific">Nonomuraea angiospora</name>
    <dbReference type="NCBI Taxonomy" id="46172"/>
    <lineage>
        <taxon>Bacteria</taxon>
        <taxon>Bacillati</taxon>
        <taxon>Actinomycetota</taxon>
        <taxon>Actinomycetes</taxon>
        <taxon>Streptosporangiales</taxon>
        <taxon>Streptosporangiaceae</taxon>
        <taxon>Nonomuraea</taxon>
    </lineage>
</organism>
<keyword evidence="2" id="KW-1185">Reference proteome</keyword>
<accession>A0ABR9LN56</accession>
<evidence type="ECO:0000313" key="2">
    <source>
        <dbReference type="Proteomes" id="UP000633509"/>
    </source>
</evidence>
<evidence type="ECO:0000313" key="1">
    <source>
        <dbReference type="EMBL" id="MBE1582089.1"/>
    </source>
</evidence>
<proteinExistence type="predicted"/>
<gene>
    <name evidence="1" type="ORF">H4W80_000347</name>
</gene>
<dbReference type="Proteomes" id="UP000633509">
    <property type="component" value="Unassembled WGS sequence"/>
</dbReference>
<reference evidence="1 2" key="1">
    <citation type="submission" date="2020-10" db="EMBL/GenBank/DDBJ databases">
        <title>Sequencing the genomes of 1000 actinobacteria strains.</title>
        <authorList>
            <person name="Klenk H.-P."/>
        </authorList>
    </citation>
    <scope>NUCLEOTIDE SEQUENCE [LARGE SCALE GENOMIC DNA]</scope>
    <source>
        <strain evidence="1 2">DSM 43173</strain>
    </source>
</reference>
<sequence>MIDTPLDVVDPEVHVEVLAGKHPLYGEAR</sequence>
<protein>
    <submittedName>
        <fullName evidence="1">Uncharacterized protein</fullName>
    </submittedName>
</protein>
<dbReference type="EMBL" id="JADBEK010000001">
    <property type="protein sequence ID" value="MBE1582089.1"/>
    <property type="molecule type" value="Genomic_DNA"/>
</dbReference>
<name>A0ABR9LN56_9ACTN</name>